<evidence type="ECO:0000313" key="3">
    <source>
        <dbReference type="EMBL" id="KSU23593.1"/>
    </source>
</evidence>
<comment type="caution">
    <text evidence="4">The sequence shown here is derived from an EMBL/GenBank/DDBJ whole genome shotgun (WGS) entry which is preliminary data.</text>
</comment>
<evidence type="ECO:0000313" key="7">
    <source>
        <dbReference type="Proteomes" id="UP000053612"/>
    </source>
</evidence>
<dbReference type="EMBL" id="LKLW01000077">
    <property type="protein sequence ID" value="KSU27118.1"/>
    <property type="molecule type" value="Genomic_DNA"/>
</dbReference>
<dbReference type="Proteomes" id="UP000053612">
    <property type="component" value="Unassembled WGS sequence"/>
</dbReference>
<reference evidence="5 6" key="1">
    <citation type="submission" date="2015-10" db="EMBL/GenBank/DDBJ databases">
        <title>Draft Genome Sequences of 11 Lactococcus lactis subspecies cremoris strains.</title>
        <authorList>
            <person name="Wels M."/>
            <person name="Backus L."/>
            <person name="Boekhorst J."/>
            <person name="Dijkstra A."/>
            <person name="Beerthuizen M."/>
            <person name="Kelly W."/>
            <person name="Siezen R."/>
            <person name="Bachmann H."/>
            <person name="Van Hijum S."/>
        </authorList>
    </citation>
    <scope>NUCLEOTIDE SEQUENCE [LARGE SCALE GENOMIC DNA]</scope>
    <source>
        <strain evidence="6">KF282</strain>
        <strain evidence="7">LMG9449</strain>
        <strain evidence="8">M20</strain>
        <strain evidence="5">N42</strain>
    </source>
</reference>
<evidence type="ECO:0000313" key="6">
    <source>
        <dbReference type="Proteomes" id="UP000053058"/>
    </source>
</evidence>
<evidence type="ECO:0000313" key="5">
    <source>
        <dbReference type="Proteomes" id="UP000052991"/>
    </source>
</evidence>
<reference evidence="4" key="2">
    <citation type="journal article" date="2017" name="Genome Announc.">
        <title>Draft Genome Sequences of 24 Lactococcus lactis Strains.</title>
        <authorList>
            <person name="Backus L."/>
            <person name="Wels M."/>
            <person name="Boekhorst J."/>
            <person name="Dijkstra A.R."/>
            <person name="Beerthuyzen M."/>
            <person name="Kelly W.J."/>
            <person name="Siezen R.J."/>
            <person name="van Hijum S.A."/>
            <person name="Bachmann H."/>
        </authorList>
    </citation>
    <scope>NUCLEOTIDE SEQUENCE</scope>
    <source>
        <strain evidence="1">KF282</strain>
        <strain evidence="2">LMG9447</strain>
        <strain evidence="3">M20</strain>
        <strain evidence="4">N42</strain>
    </source>
</reference>
<accession>A0A0V8EMN0</accession>
<evidence type="ECO:0000313" key="2">
    <source>
        <dbReference type="EMBL" id="KSU22142.1"/>
    </source>
</evidence>
<evidence type="ECO:0000313" key="8">
    <source>
        <dbReference type="Proteomes" id="UP000053719"/>
    </source>
</evidence>
<sequence>MRISGYFNKVFHRKVEKSKKMLINHVFILFSMGEKGKIIK</sequence>
<dbReference type="EMBL" id="LKLU01000001">
    <property type="protein sequence ID" value="KSU23593.1"/>
    <property type="molecule type" value="Genomic_DNA"/>
</dbReference>
<dbReference type="AlphaFoldDB" id="A0A0V8EMN0"/>
<dbReference type="Proteomes" id="UP000053719">
    <property type="component" value="Unassembled WGS sequence"/>
</dbReference>
<evidence type="ECO:0000313" key="4">
    <source>
        <dbReference type="EMBL" id="KSU27118.1"/>
    </source>
</evidence>
<dbReference type="EMBL" id="LKLS01000013">
    <property type="protein sequence ID" value="KSU22142.1"/>
    <property type="molecule type" value="Genomic_DNA"/>
</dbReference>
<gene>
    <name evidence="1" type="ORF">KF282_0106</name>
    <name evidence="2" type="ORF">LMG9449_0359</name>
    <name evidence="3" type="ORF">M20_0091</name>
    <name evidence="4" type="ORF">N42_1297</name>
</gene>
<evidence type="ECO:0000313" key="1">
    <source>
        <dbReference type="EMBL" id="KSU08239.1"/>
    </source>
</evidence>
<protein>
    <submittedName>
        <fullName evidence="4">Uncharacterized protein</fullName>
    </submittedName>
</protein>
<dbReference type="Proteomes" id="UP000052991">
    <property type="component" value="Unassembled WGS sequence"/>
</dbReference>
<proteinExistence type="predicted"/>
<dbReference type="EMBL" id="LKLN01000006">
    <property type="protein sequence ID" value="KSU08239.1"/>
    <property type="molecule type" value="Genomic_DNA"/>
</dbReference>
<dbReference type="Proteomes" id="UP000053058">
    <property type="component" value="Unassembled WGS sequence"/>
</dbReference>
<organism evidence="4 5">
    <name type="scientific">Lactococcus lactis subsp. lactis</name>
    <name type="common">Streptococcus lactis</name>
    <dbReference type="NCBI Taxonomy" id="1360"/>
    <lineage>
        <taxon>Bacteria</taxon>
        <taxon>Bacillati</taxon>
        <taxon>Bacillota</taxon>
        <taxon>Bacilli</taxon>
        <taxon>Lactobacillales</taxon>
        <taxon>Streptococcaceae</taxon>
        <taxon>Lactococcus</taxon>
    </lineage>
</organism>
<dbReference type="PATRIC" id="fig|1360.100.peg.785"/>
<name>A0A0V8EMN0_LACLL</name>